<dbReference type="SUPFAM" id="SSF53335">
    <property type="entry name" value="S-adenosyl-L-methionine-dependent methyltransferases"/>
    <property type="match status" value="1"/>
</dbReference>
<evidence type="ECO:0000256" key="4">
    <source>
        <dbReference type="ARBA" id="ARBA00023268"/>
    </source>
</evidence>
<evidence type="ECO:0000313" key="6">
    <source>
        <dbReference type="Proteomes" id="UP000504603"/>
    </source>
</evidence>
<dbReference type="PANTHER" id="PTHR12176:SF78">
    <property type="entry name" value="EEF1A LYSINE AND N-TERMINAL METHYLTRANSFERASE"/>
    <property type="match status" value="1"/>
</dbReference>
<evidence type="ECO:0000256" key="1">
    <source>
        <dbReference type="ARBA" id="ARBA00008361"/>
    </source>
</evidence>
<dbReference type="CDD" id="cd02440">
    <property type="entry name" value="AdoMet_MTases"/>
    <property type="match status" value="1"/>
</dbReference>
<evidence type="ECO:0000256" key="3">
    <source>
        <dbReference type="ARBA" id="ARBA00022679"/>
    </source>
</evidence>
<dbReference type="KEGG" id="mcha:111009556"/>
<evidence type="ECO:0000256" key="2">
    <source>
        <dbReference type="ARBA" id="ARBA00022603"/>
    </source>
</evidence>
<evidence type="ECO:0000313" key="7">
    <source>
        <dbReference type="RefSeq" id="XP_022138363.1"/>
    </source>
</evidence>
<dbReference type="RefSeq" id="XP_022138363.1">
    <property type="nucleotide sequence ID" value="XM_022282671.1"/>
</dbReference>
<reference evidence="7" key="1">
    <citation type="submission" date="2025-08" db="UniProtKB">
        <authorList>
            <consortium name="RefSeq"/>
        </authorList>
    </citation>
    <scope>IDENTIFICATION</scope>
    <source>
        <strain evidence="7">OHB3-1</strain>
    </source>
</reference>
<gene>
    <name evidence="7" type="primary">LOC111009556</name>
</gene>
<dbReference type="OrthoDB" id="1731579at2759"/>
<name>A0A6J1CCT6_MOMCH</name>
<dbReference type="Pfam" id="PF08241">
    <property type="entry name" value="Methyltransf_11"/>
    <property type="match status" value="1"/>
</dbReference>
<sequence>MGKRDILESLGDFSNKEGWDKFFAGRQLDNPYEWYVEWPELCDLLLSHLSASSASQILIPGCGVSRLSEHLYDVGFQSITNIDFAKVAISNMSRRNTRQRPYMRWRVMDMTSMQFLDESFDAIIDKGGLDALVEAEDGAMLANQYLSEMKRVTKSGGKFICFTFAEPHVLGLLFSELRRGWKTSIEAVAENSAKKAIYPSFMVVAEKSDDSTSCHPLMASLALSSFHFNATQATEFHEAVEKENKIREEYSKGNYAISHSLEGVQFGDKREPKNLHKHAWIKHILGARMLEEAIA</sequence>
<keyword evidence="3" id="KW-0808">Transferase</keyword>
<dbReference type="SMR" id="A0A6J1CCT6"/>
<dbReference type="AlphaFoldDB" id="A0A6J1CCT6"/>
<accession>A0A6J1CCT6</accession>
<dbReference type="InterPro" id="IPR051419">
    <property type="entry name" value="Lys/N-term_MeTrsfase_sf"/>
</dbReference>
<comment type="similarity">
    <text evidence="1">Belongs to the methyltransferase superfamily.</text>
</comment>
<dbReference type="InterPro" id="IPR029063">
    <property type="entry name" value="SAM-dependent_MTases_sf"/>
</dbReference>
<dbReference type="GeneID" id="111009556"/>
<dbReference type="GO" id="GO:0032259">
    <property type="term" value="P:methylation"/>
    <property type="evidence" value="ECO:0007669"/>
    <property type="project" value="UniProtKB-KW"/>
</dbReference>
<proteinExistence type="inferred from homology"/>
<organism evidence="6 7">
    <name type="scientific">Momordica charantia</name>
    <name type="common">Bitter gourd</name>
    <name type="synonym">Balsam pear</name>
    <dbReference type="NCBI Taxonomy" id="3673"/>
    <lineage>
        <taxon>Eukaryota</taxon>
        <taxon>Viridiplantae</taxon>
        <taxon>Streptophyta</taxon>
        <taxon>Embryophyta</taxon>
        <taxon>Tracheophyta</taxon>
        <taxon>Spermatophyta</taxon>
        <taxon>Magnoliopsida</taxon>
        <taxon>eudicotyledons</taxon>
        <taxon>Gunneridae</taxon>
        <taxon>Pentapetalae</taxon>
        <taxon>rosids</taxon>
        <taxon>fabids</taxon>
        <taxon>Cucurbitales</taxon>
        <taxon>Cucurbitaceae</taxon>
        <taxon>Momordiceae</taxon>
        <taxon>Momordica</taxon>
    </lineage>
</organism>
<feature type="domain" description="Methyltransferase type 11" evidence="5">
    <location>
        <begin position="60"/>
        <end position="161"/>
    </location>
</feature>
<dbReference type="Proteomes" id="UP000504603">
    <property type="component" value="Unplaced"/>
</dbReference>
<evidence type="ECO:0000259" key="5">
    <source>
        <dbReference type="Pfam" id="PF08241"/>
    </source>
</evidence>
<dbReference type="PANTHER" id="PTHR12176">
    <property type="entry name" value="SAM-DEPENDENT METHYLTRANSFERASE SUPERFAMILY PROTEIN"/>
    <property type="match status" value="1"/>
</dbReference>
<keyword evidence="4" id="KW-0511">Multifunctional enzyme</keyword>
<dbReference type="GO" id="GO:0008757">
    <property type="term" value="F:S-adenosylmethionine-dependent methyltransferase activity"/>
    <property type="evidence" value="ECO:0007669"/>
    <property type="project" value="InterPro"/>
</dbReference>
<keyword evidence="6" id="KW-1185">Reference proteome</keyword>
<keyword evidence="2" id="KW-0489">Methyltransferase</keyword>
<protein>
    <submittedName>
        <fullName evidence="7">Methyltransferase-like protein 13</fullName>
    </submittedName>
</protein>
<dbReference type="InterPro" id="IPR013216">
    <property type="entry name" value="Methyltransf_11"/>
</dbReference>
<dbReference type="Gene3D" id="3.40.50.150">
    <property type="entry name" value="Vaccinia Virus protein VP39"/>
    <property type="match status" value="1"/>
</dbReference>